<proteinExistence type="inferred from homology"/>
<dbReference type="InterPro" id="IPR006134">
    <property type="entry name" value="DNA-dir_DNA_pol_B_multi_dom"/>
</dbReference>
<keyword evidence="9 13" id="KW-0408">Iron</keyword>
<dbReference type="InterPro" id="IPR036397">
    <property type="entry name" value="RNaseH_sf"/>
</dbReference>
<dbReference type="InterPro" id="IPR006172">
    <property type="entry name" value="DNA-dir_DNA_pol_B"/>
</dbReference>
<feature type="domain" description="C4-type zinc-finger of DNA polymerase delta" evidence="17">
    <location>
        <begin position="1724"/>
        <end position="1790"/>
    </location>
</feature>
<dbReference type="Gene3D" id="3.90.1600.10">
    <property type="entry name" value="Palm domain of DNA polymerase"/>
    <property type="match status" value="1"/>
</dbReference>
<evidence type="ECO:0000256" key="11">
    <source>
        <dbReference type="ARBA" id="ARBA00023204"/>
    </source>
</evidence>
<evidence type="ECO:0000256" key="13">
    <source>
        <dbReference type="RuleBase" id="RU000442"/>
    </source>
</evidence>
<dbReference type="GO" id="GO:0003887">
    <property type="term" value="F:DNA-directed DNA polymerase activity"/>
    <property type="evidence" value="ECO:0007669"/>
    <property type="project" value="UniProtKB-KW"/>
</dbReference>
<evidence type="ECO:0000256" key="1">
    <source>
        <dbReference type="ARBA" id="ARBA00001966"/>
    </source>
</evidence>
<reference evidence="20 21" key="1">
    <citation type="journal article" date="2024" name="Ann. Entomol. Soc. Am.">
        <title>Genomic analyses of the southern and eastern yellowjacket wasps (Hymenoptera: Vespidae) reveal evolutionary signatures of social life.</title>
        <authorList>
            <person name="Catto M.A."/>
            <person name="Caine P.B."/>
            <person name="Orr S.E."/>
            <person name="Hunt B.G."/>
            <person name="Goodisman M.A.D."/>
        </authorList>
    </citation>
    <scope>NUCLEOTIDE SEQUENCE [LARGE SCALE GENOMIC DNA]</scope>
    <source>
        <strain evidence="20">233</strain>
        <tissue evidence="20">Head and thorax</tissue>
    </source>
</reference>
<dbReference type="SUPFAM" id="SSF56672">
    <property type="entry name" value="DNA/RNA polymerases"/>
    <property type="match status" value="1"/>
</dbReference>
<evidence type="ECO:0000256" key="12">
    <source>
        <dbReference type="ARBA" id="ARBA00049244"/>
    </source>
</evidence>
<evidence type="ECO:0000259" key="16">
    <source>
        <dbReference type="Pfam" id="PF03104"/>
    </source>
</evidence>
<keyword evidence="8 13" id="KW-0239">DNA-directed DNA polymerase</keyword>
<evidence type="ECO:0000256" key="9">
    <source>
        <dbReference type="ARBA" id="ARBA00023004"/>
    </source>
</evidence>
<dbReference type="Pfam" id="PF00136">
    <property type="entry name" value="DNA_pol_B"/>
    <property type="match status" value="1"/>
</dbReference>
<dbReference type="PANTHER" id="PTHR45812">
    <property type="entry name" value="DNA POLYMERASE ZETA CATALYTIC SUBUNIT"/>
    <property type="match status" value="1"/>
</dbReference>
<feature type="domain" description="DNA polymerase zeta catalytic subunit N-terminal" evidence="19">
    <location>
        <begin position="1"/>
        <end position="55"/>
    </location>
</feature>
<evidence type="ECO:0000256" key="7">
    <source>
        <dbReference type="ARBA" id="ARBA00022833"/>
    </source>
</evidence>
<evidence type="ECO:0000256" key="14">
    <source>
        <dbReference type="SAM" id="MobiDB-lite"/>
    </source>
</evidence>
<organism evidence="20 21">
    <name type="scientific">Vespula squamosa</name>
    <name type="common">Southern yellow jacket</name>
    <name type="synonym">Wasp</name>
    <dbReference type="NCBI Taxonomy" id="30214"/>
    <lineage>
        <taxon>Eukaryota</taxon>
        <taxon>Metazoa</taxon>
        <taxon>Ecdysozoa</taxon>
        <taxon>Arthropoda</taxon>
        <taxon>Hexapoda</taxon>
        <taxon>Insecta</taxon>
        <taxon>Pterygota</taxon>
        <taxon>Neoptera</taxon>
        <taxon>Endopterygota</taxon>
        <taxon>Hymenoptera</taxon>
        <taxon>Apocrita</taxon>
        <taxon>Aculeata</taxon>
        <taxon>Vespoidea</taxon>
        <taxon>Vespidae</taxon>
        <taxon>Vespinae</taxon>
        <taxon>Vespula</taxon>
    </lineage>
</organism>
<evidence type="ECO:0000259" key="15">
    <source>
        <dbReference type="Pfam" id="PF00136"/>
    </source>
</evidence>
<gene>
    <name evidence="20" type="ORF">V1478_005128</name>
</gene>
<comment type="similarity">
    <text evidence="2 13">Belongs to the DNA polymerase type-B family.</text>
</comment>
<dbReference type="InterPro" id="IPR056435">
    <property type="entry name" value="DPOD/Z_N"/>
</dbReference>
<evidence type="ECO:0000256" key="3">
    <source>
        <dbReference type="ARBA" id="ARBA00022679"/>
    </source>
</evidence>
<dbReference type="GO" id="GO:0051539">
    <property type="term" value="F:4 iron, 4 sulfur cluster binding"/>
    <property type="evidence" value="ECO:0007669"/>
    <property type="project" value="UniProtKB-KW"/>
</dbReference>
<dbReference type="Gene3D" id="3.30.420.10">
    <property type="entry name" value="Ribonuclease H-like superfamily/Ribonuclease H"/>
    <property type="match status" value="1"/>
</dbReference>
<dbReference type="PROSITE" id="PS00116">
    <property type="entry name" value="DNA_POLYMERASE_B"/>
    <property type="match status" value="1"/>
</dbReference>
<dbReference type="CDD" id="cd05534">
    <property type="entry name" value="POLBc_zeta"/>
    <property type="match status" value="1"/>
</dbReference>
<feature type="domain" description="DNA-directed DNA polymerase family B multifunctional" evidence="15">
    <location>
        <begin position="1231"/>
        <end position="1681"/>
    </location>
</feature>
<keyword evidence="6" id="KW-0227">DNA damage</keyword>
<dbReference type="InterPro" id="IPR056447">
    <property type="entry name" value="REV3_N"/>
</dbReference>
<dbReference type="GO" id="GO:0006281">
    <property type="term" value="P:DNA repair"/>
    <property type="evidence" value="ECO:0007669"/>
    <property type="project" value="UniProtKB-KW"/>
</dbReference>
<evidence type="ECO:0000256" key="4">
    <source>
        <dbReference type="ARBA" id="ARBA00022695"/>
    </source>
</evidence>
<dbReference type="EC" id="2.7.7.7" evidence="13"/>
<sequence>MFSVRILTIDSYQTNPISELDPTFSEFRGNEIKHVPVIRIFGTTLTGEKTCLHVHGVFPYIYVPCTIKENINSFMHQLSSSIDNAINVSSGKTACNTQHVYRIQLVRGIPIYGYHETEYLFFKIYFYNPFIIKKVADLLQNGVICNLKLQPHEAHIPFILQFMIDYNLYGMNLINIKEVKHRWYSFLNTKEDTNHMYNSESYDSQKYLPMSVIRQTICALEVDAQADNILNREVIGKGMELNPGLAEIWKEEKIRRLQAGLENVKSQLLYPKSSEKRTVLSTVNDNYQEQRIFQKFQDILQENETLSNVTLSNLTETSYPLQAQEGDDLLNASCIINHITPSLSQKIYEKEQKKYDNFKELPSYFLLETLSTGNQASKTSSLNEDDMDLVEILANLSENDEVKKIIDDDSILGSQYSEQDNKILSDYEDDENEQLNLTNLDLTRLSQNLSNTLIEKSNKSNEEDIQTDHEKNLNILTCPQFDGANDFLESPKSNKRKRTNTQCDNINNLVSKSQSKKTQVEFTEQLHVNKQNPEIVSSLTLSNKNYPVSTTINRLFKSEVIVDEREKRICTYNHHKSSTKQTVVDIVQEIGMNDLKIHNCDELIKSKNMSNEDLKKQMYEPKNSKQGASKKNSNSSRNYSPLNLIISSPKILKCNNKNVINSKIIEEDCKISSKKLVFFELDDLKCNVTEPNLSQCNPDSKNLSKVYQQKGSDIKHKNDKTADLTFQINELNVPERDLEKNIHNTTFTQYIEEKIRNESQTSQSKYTFVNQTRRVSITITTKFNPPTRERVLQSLDIYRISKSTQSEPFFSNKFDLIKQKEISSNTFNIPVIVSFNSSLEGITGIKLWRRMKVNEFYPSGSNIKSNHMKRVLAGYNLLTIQTLLKPPQAKSVQIWLNSKQYPSIKNQRIDIDNTSTSGQSSSFSNFNSLKKNMQEITFNDILTHEHNKVSQYLGISHGQIEYSLNQKVGSASLENLQHSRTVTMHQYITILSLEIHILTREDFIPDPQHDPIEAIFYAIQNDVPISSNVKQMEYGTIVVRSSNKESAGFINSHIPLIPNLIQYVESEEDLLNNLVTLIRRCDPDILIGWEVEVSSWGYIFQRASHIGFKLFPLYISRTPNVSSTYGFQMFSKEDSEIRIPGRIFLNVWKIMRHEIALSSYTFESIMYSVMKERVSCQNYKTLTKWWKHPNIAIKSRVIDHYVIRVSGNLRILSQLDIIGRTSEYARLFGIQFYEVFSRGSQFRVESMMLRLAKPLNFVTVSPSIQQRAKMRAPAALPLIMEPESKFYIDPMIVLDFQSLYPSIIIAYNYCFSTCLGRIEHLGKSTPFVFGATTLKIKKNTLLKLQGKINCAPNGVAFVKSEVRKGILPRMLEEILNTRIMVKNSMKLYSSDNHNLQRILHSQQLGLKLIANVTYGYTSANFSGRMPCIEIGDSVVSKGRETLEHAIKIVESTPKWGARVVYGDTDSLFILLPGKSRTEAFKIGADIADTVTAANPPPIKLKFEKILQPSILQTKKRYCGYMYETSDQKSPEYFAKGIETVRRDGCFAVSKILEKSLKILFDTSDISLIKMYILRQFNKILCRRVSIEDLTFAKEFRGLNGYKQNAVVPVLELTRRLMRKDSRAVPRIGERVRYIIVAGAPNQALIHCVRTPWEVMCDPGLYPNSIYYITKVIIPPLNRCFNLFGIDVNNWYQEMSHRPSFDKLNYFKTKNQKSTICQFFNTTICNICGEQSNSEICLECMAQPDKTILAFYEKIRWLERTYQQFTEVCYSCVGRRDDPDCASLDCPILYRMHEARKNLAQVSYLNNLINNCTNIINRHDNNVPTS</sequence>
<feature type="domain" description="DNA-directed DNA polymerase family B exonuclease" evidence="16">
    <location>
        <begin position="975"/>
        <end position="1164"/>
    </location>
</feature>
<evidence type="ECO:0000256" key="10">
    <source>
        <dbReference type="ARBA" id="ARBA00023014"/>
    </source>
</evidence>
<dbReference type="InterPro" id="IPR017964">
    <property type="entry name" value="DNA-dir_DNA_pol_B_CS"/>
</dbReference>
<evidence type="ECO:0000259" key="19">
    <source>
        <dbReference type="Pfam" id="PF24065"/>
    </source>
</evidence>
<dbReference type="GO" id="GO:0008270">
    <property type="term" value="F:zinc ion binding"/>
    <property type="evidence" value="ECO:0007669"/>
    <property type="project" value="UniProtKB-KW"/>
</dbReference>
<evidence type="ECO:0000256" key="6">
    <source>
        <dbReference type="ARBA" id="ARBA00022763"/>
    </source>
</evidence>
<dbReference type="InterPro" id="IPR006133">
    <property type="entry name" value="DNA-dir_DNA_pol_B_exonuc"/>
</dbReference>
<comment type="subcellular location">
    <subcellularLocation>
        <location evidence="13">Nucleus</location>
    </subcellularLocation>
</comment>
<comment type="caution">
    <text evidence="20">The sequence shown here is derived from an EMBL/GenBank/DDBJ whole genome shotgun (WGS) entry which is preliminary data.</text>
</comment>
<dbReference type="FunFam" id="3.30.420.10:FF:000024">
    <property type="entry name" value="DNA polymerase zeta catalytic subunit"/>
    <property type="match status" value="1"/>
</dbReference>
<keyword evidence="13" id="KW-0238">DNA-binding</keyword>
<comment type="cofactor">
    <cofactor evidence="1 13">
        <name>[4Fe-4S] cluster</name>
        <dbReference type="ChEBI" id="CHEBI:49883"/>
    </cofactor>
</comment>
<dbReference type="InterPro" id="IPR042087">
    <property type="entry name" value="DNA_pol_B_thumb"/>
</dbReference>
<dbReference type="GO" id="GO:0003677">
    <property type="term" value="F:DNA binding"/>
    <property type="evidence" value="ECO:0007669"/>
    <property type="project" value="UniProtKB-KW"/>
</dbReference>
<dbReference type="Gene3D" id="1.10.132.60">
    <property type="entry name" value="DNA polymerase family B, C-terminal domain"/>
    <property type="match status" value="1"/>
</dbReference>
<dbReference type="InterPro" id="IPR025687">
    <property type="entry name" value="Znf-C4pol"/>
</dbReference>
<dbReference type="GO" id="GO:0005634">
    <property type="term" value="C:nucleus"/>
    <property type="evidence" value="ECO:0007669"/>
    <property type="project" value="UniProtKB-SubCell"/>
</dbReference>
<feature type="domain" description="DNA polymerase delta/zeta catalytic subunit N-terminal" evidence="18">
    <location>
        <begin position="56"/>
        <end position="132"/>
    </location>
</feature>
<keyword evidence="4 13" id="KW-0548">Nucleotidyltransferase</keyword>
<dbReference type="SUPFAM" id="SSF53098">
    <property type="entry name" value="Ribonuclease H-like"/>
    <property type="match status" value="1"/>
</dbReference>
<evidence type="ECO:0000259" key="18">
    <source>
        <dbReference type="Pfam" id="PF24055"/>
    </source>
</evidence>
<keyword evidence="11" id="KW-0234">DNA repair</keyword>
<keyword evidence="7 13" id="KW-0862">Zinc</keyword>
<evidence type="ECO:0000313" key="21">
    <source>
        <dbReference type="Proteomes" id="UP001607302"/>
    </source>
</evidence>
<keyword evidence="21" id="KW-1185">Reference proteome</keyword>
<dbReference type="InterPro" id="IPR012337">
    <property type="entry name" value="RNaseH-like_sf"/>
</dbReference>
<dbReference type="Gene3D" id="1.10.287.690">
    <property type="entry name" value="Helix hairpin bin"/>
    <property type="match status" value="1"/>
</dbReference>
<keyword evidence="5 13" id="KW-0479">Metal-binding</keyword>
<dbReference type="FunFam" id="1.10.132.60:FF:000005">
    <property type="entry name" value="Putative DNA polymerase zeta catalytic subunit"/>
    <property type="match status" value="1"/>
</dbReference>
<accession>A0ABD2BDB0</accession>
<dbReference type="PRINTS" id="PR00106">
    <property type="entry name" value="DNAPOLB"/>
</dbReference>
<dbReference type="Pfam" id="PF24065">
    <property type="entry name" value="REV3_N"/>
    <property type="match status" value="1"/>
</dbReference>
<dbReference type="Proteomes" id="UP001607302">
    <property type="component" value="Unassembled WGS sequence"/>
</dbReference>
<dbReference type="Gene3D" id="3.30.342.10">
    <property type="entry name" value="DNA Polymerase, chain B, domain 1"/>
    <property type="match status" value="1"/>
</dbReference>
<feature type="region of interest" description="Disordered" evidence="14">
    <location>
        <begin position="619"/>
        <end position="641"/>
    </location>
</feature>
<evidence type="ECO:0000256" key="2">
    <source>
        <dbReference type="ARBA" id="ARBA00005755"/>
    </source>
</evidence>
<evidence type="ECO:0000259" key="17">
    <source>
        <dbReference type="Pfam" id="PF14260"/>
    </source>
</evidence>
<dbReference type="InterPro" id="IPR030559">
    <property type="entry name" value="PolZ_Rev3"/>
</dbReference>
<keyword evidence="13" id="KW-0863">Zinc-finger</keyword>
<comment type="catalytic activity">
    <reaction evidence="12 13">
        <text>DNA(n) + a 2'-deoxyribonucleoside 5'-triphosphate = DNA(n+1) + diphosphate</text>
        <dbReference type="Rhea" id="RHEA:22508"/>
        <dbReference type="Rhea" id="RHEA-COMP:17339"/>
        <dbReference type="Rhea" id="RHEA-COMP:17340"/>
        <dbReference type="ChEBI" id="CHEBI:33019"/>
        <dbReference type="ChEBI" id="CHEBI:61560"/>
        <dbReference type="ChEBI" id="CHEBI:173112"/>
        <dbReference type="EC" id="2.7.7.7"/>
    </reaction>
</comment>
<protein>
    <recommendedName>
        <fullName evidence="13">DNA polymerase</fullName>
        <ecNumber evidence="13">2.7.7.7</ecNumber>
    </recommendedName>
</protein>
<keyword evidence="10 13" id="KW-0411">Iron-sulfur</keyword>
<dbReference type="CDD" id="cd05778">
    <property type="entry name" value="DNA_polB_zeta_exo"/>
    <property type="match status" value="1"/>
</dbReference>
<evidence type="ECO:0000256" key="8">
    <source>
        <dbReference type="ARBA" id="ARBA00022932"/>
    </source>
</evidence>
<name>A0ABD2BDB0_VESSQ</name>
<dbReference type="PANTHER" id="PTHR45812:SF1">
    <property type="entry name" value="DNA POLYMERASE ZETA CATALYTIC SUBUNIT"/>
    <property type="match status" value="1"/>
</dbReference>
<keyword evidence="13" id="KW-0004">4Fe-4S</keyword>
<dbReference type="InterPro" id="IPR043502">
    <property type="entry name" value="DNA/RNA_pol_sf"/>
</dbReference>
<evidence type="ECO:0000256" key="5">
    <source>
        <dbReference type="ARBA" id="ARBA00022723"/>
    </source>
</evidence>
<keyword evidence="13" id="KW-0539">Nucleus</keyword>
<dbReference type="GO" id="GO:0042575">
    <property type="term" value="C:DNA polymerase complex"/>
    <property type="evidence" value="ECO:0007669"/>
    <property type="project" value="UniProtKB-ARBA"/>
</dbReference>
<dbReference type="Pfam" id="PF14260">
    <property type="entry name" value="zf-C4pol"/>
    <property type="match status" value="1"/>
</dbReference>
<dbReference type="Pfam" id="PF24055">
    <property type="entry name" value="POL3_N"/>
    <property type="match status" value="1"/>
</dbReference>
<dbReference type="SMART" id="SM00486">
    <property type="entry name" value="POLBc"/>
    <property type="match status" value="1"/>
</dbReference>
<dbReference type="FunFam" id="1.10.287.690:FF:000002">
    <property type="entry name" value="DNA polymerase zeta"/>
    <property type="match status" value="1"/>
</dbReference>
<dbReference type="Pfam" id="PF03104">
    <property type="entry name" value="DNA_pol_B_exo1"/>
    <property type="match status" value="1"/>
</dbReference>
<keyword evidence="13" id="KW-0235">DNA replication</keyword>
<dbReference type="GO" id="GO:0006260">
    <property type="term" value="P:DNA replication"/>
    <property type="evidence" value="ECO:0007669"/>
    <property type="project" value="UniProtKB-KW"/>
</dbReference>
<dbReference type="InterPro" id="IPR023211">
    <property type="entry name" value="DNA_pol_palm_dom_sf"/>
</dbReference>
<evidence type="ECO:0000313" key="20">
    <source>
        <dbReference type="EMBL" id="KAL2730715.1"/>
    </source>
</evidence>
<dbReference type="EMBL" id="JAUDFV010000110">
    <property type="protein sequence ID" value="KAL2730715.1"/>
    <property type="molecule type" value="Genomic_DNA"/>
</dbReference>
<keyword evidence="3 13" id="KW-0808">Transferase</keyword>